<protein>
    <recommendedName>
        <fullName evidence="7">VTT domain-containing protein</fullName>
    </recommendedName>
</protein>
<feature type="transmembrane region" description="Helical" evidence="6">
    <location>
        <begin position="155"/>
        <end position="177"/>
    </location>
</feature>
<evidence type="ECO:0000256" key="2">
    <source>
        <dbReference type="ARBA" id="ARBA00022475"/>
    </source>
</evidence>
<evidence type="ECO:0000256" key="3">
    <source>
        <dbReference type="ARBA" id="ARBA00022692"/>
    </source>
</evidence>
<evidence type="ECO:0000256" key="1">
    <source>
        <dbReference type="ARBA" id="ARBA00004651"/>
    </source>
</evidence>
<dbReference type="OrthoDB" id="9813426at2"/>
<name>A0A1D8D5K3_CHLLM</name>
<comment type="subcellular location">
    <subcellularLocation>
        <location evidence="1">Cell membrane</location>
        <topology evidence="1">Multi-pass membrane protein</topology>
    </subcellularLocation>
</comment>
<feature type="domain" description="VTT" evidence="7">
    <location>
        <begin position="40"/>
        <end position="176"/>
    </location>
</feature>
<evidence type="ECO:0000256" key="5">
    <source>
        <dbReference type="ARBA" id="ARBA00023136"/>
    </source>
</evidence>
<dbReference type="EMBL" id="CP017305">
    <property type="protein sequence ID" value="AOS83794.1"/>
    <property type="molecule type" value="Genomic_DNA"/>
</dbReference>
<keyword evidence="2" id="KW-1003">Cell membrane</keyword>
<evidence type="ECO:0000313" key="9">
    <source>
        <dbReference type="Proteomes" id="UP000095185"/>
    </source>
</evidence>
<dbReference type="InterPro" id="IPR032816">
    <property type="entry name" value="VTT_dom"/>
</dbReference>
<dbReference type="Pfam" id="PF09335">
    <property type="entry name" value="VTT_dom"/>
    <property type="match status" value="1"/>
</dbReference>
<evidence type="ECO:0000256" key="6">
    <source>
        <dbReference type="SAM" id="Phobius"/>
    </source>
</evidence>
<dbReference type="AlphaFoldDB" id="A0A1D8D5K3"/>
<dbReference type="PANTHER" id="PTHR42709:SF6">
    <property type="entry name" value="UNDECAPRENYL PHOSPHATE TRANSPORTER A"/>
    <property type="match status" value="1"/>
</dbReference>
<evidence type="ECO:0000256" key="4">
    <source>
        <dbReference type="ARBA" id="ARBA00022989"/>
    </source>
</evidence>
<organism evidence="8 9">
    <name type="scientific">Chlorobaculum limnaeum</name>
    <dbReference type="NCBI Taxonomy" id="274537"/>
    <lineage>
        <taxon>Bacteria</taxon>
        <taxon>Pseudomonadati</taxon>
        <taxon>Chlorobiota</taxon>
        <taxon>Chlorobiia</taxon>
        <taxon>Chlorobiales</taxon>
        <taxon>Chlorobiaceae</taxon>
        <taxon>Chlorobaculum</taxon>
    </lineage>
</organism>
<evidence type="ECO:0000259" key="7">
    <source>
        <dbReference type="Pfam" id="PF09335"/>
    </source>
</evidence>
<keyword evidence="9" id="KW-1185">Reference proteome</keyword>
<proteinExistence type="predicted"/>
<gene>
    <name evidence="8" type="ORF">BIU88_06295</name>
</gene>
<reference evidence="8" key="1">
    <citation type="submission" date="2016-09" db="EMBL/GenBank/DDBJ databases">
        <title>Genome sequence of Chlorobaculum limnaeum.</title>
        <authorList>
            <person name="Liu Z."/>
            <person name="Tank M."/>
            <person name="Bryant D.A."/>
        </authorList>
    </citation>
    <scope>NUCLEOTIDE SEQUENCE [LARGE SCALE GENOMIC DNA]</scope>
    <source>
        <strain evidence="8">DSM 1677</strain>
    </source>
</reference>
<accession>A0A1D8D5K3</accession>
<dbReference type="STRING" id="274537.BIU88_06295"/>
<sequence>MPEISLMLDTVVAYLQQADPSSVYAVLFLSAYFENVIPPIPGDVPIALAGYLLAFNHITFVSALFWSTTGSVAGFMTVFLLSRFLGLKLYAAGQSEVRHKFAQSVHKLFPPSEMEVVRQKFSGHGYLAVVVNRFLFGSRAVICIVAGMLHLKVSLVLLASLVSSLLWNILLLSSGYLLGSNWDKIGQYAVFYSIPFTALFAGLMVWAVVKYLKKRKQGNAGA</sequence>
<dbReference type="KEGG" id="clz:BIU88_06295"/>
<feature type="transmembrane region" description="Helical" evidence="6">
    <location>
        <begin position="189"/>
        <end position="209"/>
    </location>
</feature>
<keyword evidence="4 6" id="KW-1133">Transmembrane helix</keyword>
<dbReference type="Proteomes" id="UP000095185">
    <property type="component" value="Chromosome"/>
</dbReference>
<dbReference type="GO" id="GO:0005886">
    <property type="term" value="C:plasma membrane"/>
    <property type="evidence" value="ECO:0007669"/>
    <property type="project" value="UniProtKB-SubCell"/>
</dbReference>
<dbReference type="PANTHER" id="PTHR42709">
    <property type="entry name" value="ALKALINE PHOSPHATASE LIKE PROTEIN"/>
    <property type="match status" value="1"/>
</dbReference>
<dbReference type="InterPro" id="IPR051311">
    <property type="entry name" value="DedA_domain"/>
</dbReference>
<evidence type="ECO:0000313" key="8">
    <source>
        <dbReference type="EMBL" id="AOS83794.1"/>
    </source>
</evidence>
<keyword evidence="3 6" id="KW-0812">Transmembrane</keyword>
<keyword evidence="5 6" id="KW-0472">Membrane</keyword>